<name>A0A9Q8Z871_CURCL</name>
<organism evidence="2 3">
    <name type="scientific">Curvularia clavata</name>
    <dbReference type="NCBI Taxonomy" id="95742"/>
    <lineage>
        <taxon>Eukaryota</taxon>
        <taxon>Fungi</taxon>
        <taxon>Dikarya</taxon>
        <taxon>Ascomycota</taxon>
        <taxon>Pezizomycotina</taxon>
        <taxon>Dothideomycetes</taxon>
        <taxon>Pleosporomycetidae</taxon>
        <taxon>Pleosporales</taxon>
        <taxon>Pleosporineae</taxon>
        <taxon>Pleosporaceae</taxon>
        <taxon>Curvularia</taxon>
    </lineage>
</organism>
<gene>
    <name evidence="2" type="ORF">yc1106_03958</name>
</gene>
<evidence type="ECO:0000259" key="1">
    <source>
        <dbReference type="Pfam" id="PF06985"/>
    </source>
</evidence>
<dbReference type="VEuPathDB" id="FungiDB:yc1106_03958"/>
<dbReference type="InterPro" id="IPR010730">
    <property type="entry name" value="HET"/>
</dbReference>
<evidence type="ECO:0000313" key="3">
    <source>
        <dbReference type="Proteomes" id="UP001056012"/>
    </source>
</evidence>
<proteinExistence type="predicted"/>
<reference evidence="2" key="1">
    <citation type="submission" date="2021-12" db="EMBL/GenBank/DDBJ databases">
        <title>Curvularia clavata genome.</title>
        <authorList>
            <person name="Cao Y."/>
        </authorList>
    </citation>
    <scope>NUCLEOTIDE SEQUENCE</scope>
    <source>
        <strain evidence="2">Yc1106</strain>
    </source>
</reference>
<dbReference type="Pfam" id="PF06985">
    <property type="entry name" value="HET"/>
    <property type="match status" value="1"/>
</dbReference>
<evidence type="ECO:0000313" key="2">
    <source>
        <dbReference type="EMBL" id="USP76684.1"/>
    </source>
</evidence>
<protein>
    <recommendedName>
        <fullName evidence="1">Heterokaryon incompatibility domain-containing protein</fullName>
    </recommendedName>
</protein>
<dbReference type="EMBL" id="CP089276">
    <property type="protein sequence ID" value="USP76684.1"/>
    <property type="molecule type" value="Genomic_DNA"/>
</dbReference>
<dbReference type="Proteomes" id="UP001056012">
    <property type="component" value="Chromosome 3"/>
</dbReference>
<dbReference type="AlphaFoldDB" id="A0A9Q8Z871"/>
<dbReference type="OrthoDB" id="5125733at2759"/>
<dbReference type="PANTHER" id="PTHR33112:SF9">
    <property type="entry name" value="HETEROKARYON INCOMPATIBILITY DOMAIN-CONTAINING PROTEIN"/>
    <property type="match status" value="1"/>
</dbReference>
<feature type="domain" description="Heterokaryon incompatibility" evidence="1">
    <location>
        <begin position="203"/>
        <end position="355"/>
    </location>
</feature>
<dbReference type="PANTHER" id="PTHR33112">
    <property type="entry name" value="DOMAIN PROTEIN, PUTATIVE-RELATED"/>
    <property type="match status" value="1"/>
</dbReference>
<sequence>MPLPKCLRGPVRRASTRQSQRNKCRMCNHLDPRGHTSSVYANEDVKEPRASLSLVLDALSLAKVKESGCRFCLVLALVLDAFFPKWRGARVRVNVDIKEKGTIKVTLSGERWKDEIAEIYAAPASRPPWPTLGSAHHIPTNSGSDDTFNFIRRCIQGCIGNPKHTACKFPCPSNFAPPKRLLDVGKSSSPVRLVDTQDKNFQYAALSHCWGSSPPLIATKGNWAKMSVNIPFDSFPPLFQDAIIITRQLGLRYLWVDSLCIIQDSIRDWETESAKMGSIYQNSYVTIAATQSDNSSTRCLVERRKPVKILYRNTSGKETALRARKILDHHPSHAPGGGPAKPVGPLTSRAWALQEHVLSTRILHYTATELLFECKTSYRCECMPERRSYPTTPALIPKAVSSKKVDAVWQAWQRIIEHYTARQLTVGTDKLPAISGIANKIRKATHSDYLAGLWKSNLASDLLWHVDQSNLPHSDAFALENWRAPSFSWASLNAPITYTVLDEEEREMFQPTIAILNCKITPVGLNPLGAISSGSVKLRGPAISCTLSANRNHGAWEYDLAIKGTSTIRMLHDCLLTEVEFENDRGEKQRTARRALASDTICRFDTKALCLGVARYDNVVAGLVLGVSAQHHPAWERLGTFAAGTEAIERSKEMELVLV</sequence>
<keyword evidence="3" id="KW-1185">Reference proteome</keyword>
<accession>A0A9Q8Z871</accession>